<evidence type="ECO:0000313" key="4">
    <source>
        <dbReference type="EMBL" id="WWY02290.1"/>
    </source>
</evidence>
<dbReference type="PANTHER" id="PTHR30486:SF6">
    <property type="entry name" value="TYPE IV PILUS RETRACTATION ATPASE PILT"/>
    <property type="match status" value="1"/>
</dbReference>
<dbReference type="EMBL" id="CP146598">
    <property type="protein sequence ID" value="WWY02290.1"/>
    <property type="molecule type" value="Genomic_DNA"/>
</dbReference>
<dbReference type="SUPFAM" id="SSF52540">
    <property type="entry name" value="P-loop containing nucleoside triphosphate hydrolases"/>
    <property type="match status" value="1"/>
</dbReference>
<organism evidence="3">
    <name type="scientific">Neisseria leonii</name>
    <dbReference type="NCBI Taxonomy" id="2995413"/>
    <lineage>
        <taxon>Bacteria</taxon>
        <taxon>Pseudomonadati</taxon>
        <taxon>Pseudomonadota</taxon>
        <taxon>Betaproteobacteria</taxon>
        <taxon>Neisseriales</taxon>
        <taxon>Neisseriaceae</taxon>
        <taxon>Neisseria</taxon>
    </lineage>
</organism>
<dbReference type="InterPro" id="IPR001482">
    <property type="entry name" value="T2SS/T4SS_dom"/>
</dbReference>
<evidence type="ECO:0000259" key="2">
    <source>
        <dbReference type="SMART" id="SM00382"/>
    </source>
</evidence>
<dbReference type="Gene3D" id="3.30.450.90">
    <property type="match status" value="1"/>
</dbReference>
<dbReference type="InterPro" id="IPR006321">
    <property type="entry name" value="PilT/PilU"/>
</dbReference>
<dbReference type="EMBL" id="JAPQFL010000009">
    <property type="protein sequence ID" value="MDD9328719.1"/>
    <property type="molecule type" value="Genomic_DNA"/>
</dbReference>
<dbReference type="Pfam" id="PF00437">
    <property type="entry name" value="T2SSE"/>
    <property type="match status" value="1"/>
</dbReference>
<dbReference type="AlphaFoldDB" id="A0A9X4IBT1"/>
<dbReference type="PANTHER" id="PTHR30486">
    <property type="entry name" value="TWITCHING MOTILITY PROTEIN PILT"/>
    <property type="match status" value="1"/>
</dbReference>
<dbReference type="SMART" id="SM00382">
    <property type="entry name" value="AAA"/>
    <property type="match status" value="1"/>
</dbReference>
<dbReference type="InterPro" id="IPR027417">
    <property type="entry name" value="P-loop_NTPase"/>
</dbReference>
<protein>
    <submittedName>
        <fullName evidence="3">Type IV pilus twitching motility protein PilT</fullName>
    </submittedName>
</protein>
<comment type="similarity">
    <text evidence="1">Belongs to the GSP E family.</text>
</comment>
<dbReference type="GO" id="GO:0005524">
    <property type="term" value="F:ATP binding"/>
    <property type="evidence" value="ECO:0007669"/>
    <property type="project" value="InterPro"/>
</dbReference>
<dbReference type="RefSeq" id="WP_274585765.1">
    <property type="nucleotide sequence ID" value="NZ_CP146598.1"/>
</dbReference>
<reference evidence="3" key="1">
    <citation type="submission" date="2022-10" db="EMBL/GenBank/DDBJ databases">
        <authorList>
            <person name="Boutroux M."/>
        </authorList>
    </citation>
    <scope>NUCLEOTIDE SEQUENCE</scope>
    <source>
        <strain evidence="3">51.81</strain>
    </source>
</reference>
<dbReference type="CDD" id="cd01131">
    <property type="entry name" value="PilT"/>
    <property type="match status" value="1"/>
</dbReference>
<dbReference type="Gene3D" id="3.40.50.300">
    <property type="entry name" value="P-loop containing nucleotide triphosphate hydrolases"/>
    <property type="match status" value="1"/>
</dbReference>
<dbReference type="InterPro" id="IPR050921">
    <property type="entry name" value="T4SS_GSP_E_ATPase"/>
</dbReference>
<dbReference type="GO" id="GO:0016887">
    <property type="term" value="F:ATP hydrolysis activity"/>
    <property type="evidence" value="ECO:0007669"/>
    <property type="project" value="InterPro"/>
</dbReference>
<evidence type="ECO:0000313" key="3">
    <source>
        <dbReference type="EMBL" id="MDD9328719.1"/>
    </source>
</evidence>
<feature type="domain" description="AAA+ ATPase" evidence="2">
    <location>
        <begin position="123"/>
        <end position="249"/>
    </location>
</feature>
<dbReference type="NCBIfam" id="TIGR01420">
    <property type="entry name" value="pilT_fam"/>
    <property type="match status" value="1"/>
</dbReference>
<evidence type="ECO:0000313" key="5">
    <source>
        <dbReference type="Proteomes" id="UP001149607"/>
    </source>
</evidence>
<proteinExistence type="inferred from homology"/>
<gene>
    <name evidence="3" type="ORF">ORY91_002157</name>
    <name evidence="4" type="ORF">V9W64_06000</name>
</gene>
<reference evidence="4" key="2">
    <citation type="submission" date="2024-02" db="EMBL/GenBank/DDBJ databases">
        <title>Neisseria leonii sp. nov.</title>
        <authorList>
            <person name="Boutroux M."/>
            <person name="Favre-Rochex S."/>
            <person name="Gorgette O."/>
            <person name="Touak G."/>
            <person name="Muhle E."/>
            <person name="Chesneau O."/>
            <person name="Clermont D."/>
            <person name="Rahi P."/>
        </authorList>
    </citation>
    <scope>NUCLEOTIDE SEQUENCE</scope>
    <source>
        <strain evidence="4">51.81</strain>
    </source>
</reference>
<keyword evidence="5" id="KW-1185">Reference proteome</keyword>
<dbReference type="InterPro" id="IPR003593">
    <property type="entry name" value="AAA+_ATPase"/>
</dbReference>
<name>A0A9X4IBT1_9NEIS</name>
<sequence length="346" mass="36740">MADLVGFLLEAAQKGASDVHLAAGEPAVLRIDGSLTRTAQAVWTAEQIENAVLPLMNEAQRTVWRDGGEVDFAFVLPDNKRCRANVFQTASGAAAALRLIADNIPTLAGLGVPPVVHKLAELPRGLVLVTGPTGSGKSTTLAAMIDALNRSRPLHILTIEDPIEFVHTNRTALIRQRALHEHTKSFAAALKSALREDLDVILVGELRDRETVRLALTAAETGHLVLATLHTTGAAKTIDRIIDVFEAGEKDSVRAMLSESLRAVVSQLLLPALGGGRVAAHEILMATPAVRHLIRENKTAQIANAIQTGQAAGMQTLAQSLQQLLHSGRIDAQTAARFGGSESGLI</sequence>
<evidence type="ECO:0000256" key="1">
    <source>
        <dbReference type="ARBA" id="ARBA00006611"/>
    </source>
</evidence>
<accession>A0A9X4IBT1</accession>
<dbReference type="Proteomes" id="UP001149607">
    <property type="component" value="Chromosome"/>
</dbReference>